<gene>
    <name evidence="1" type="ORF">ACFQ33_12920</name>
</gene>
<dbReference type="Proteomes" id="UP001597173">
    <property type="component" value="Unassembled WGS sequence"/>
</dbReference>
<dbReference type="EMBL" id="JBHTNF010000007">
    <property type="protein sequence ID" value="MFD1328793.1"/>
    <property type="molecule type" value="Genomic_DNA"/>
</dbReference>
<accession>A0ABW3YY01</accession>
<sequence length="72" mass="7964">MGQDTLDIVALLDAMAKSPRRDNSAYHAAVAEARRAFENAETALGGPVKVKMKTKIKRNGSYVVKWTFKRLA</sequence>
<comment type="caution">
    <text evidence="1">The sequence shown here is derived from an EMBL/GenBank/DDBJ whole genome shotgun (WGS) entry which is preliminary data.</text>
</comment>
<proteinExistence type="predicted"/>
<protein>
    <submittedName>
        <fullName evidence="1">Uncharacterized protein</fullName>
    </submittedName>
</protein>
<organism evidence="1 2">
    <name type="scientific">Mycoplana ramosa</name>
    <name type="common">Mycoplana bullata</name>
    <dbReference type="NCBI Taxonomy" id="40837"/>
    <lineage>
        <taxon>Bacteria</taxon>
        <taxon>Pseudomonadati</taxon>
        <taxon>Pseudomonadota</taxon>
        <taxon>Alphaproteobacteria</taxon>
        <taxon>Hyphomicrobiales</taxon>
        <taxon>Rhizobiaceae</taxon>
        <taxon>Mycoplana</taxon>
    </lineage>
</organism>
<evidence type="ECO:0000313" key="2">
    <source>
        <dbReference type="Proteomes" id="UP001597173"/>
    </source>
</evidence>
<keyword evidence="2" id="KW-1185">Reference proteome</keyword>
<dbReference type="RefSeq" id="WP_374839408.1">
    <property type="nucleotide sequence ID" value="NZ_JBHEEW010000009.1"/>
</dbReference>
<evidence type="ECO:0000313" key="1">
    <source>
        <dbReference type="EMBL" id="MFD1328793.1"/>
    </source>
</evidence>
<name>A0ABW3YY01_MYCRA</name>
<reference evidence="2" key="1">
    <citation type="journal article" date="2019" name="Int. J. Syst. Evol. Microbiol.">
        <title>The Global Catalogue of Microorganisms (GCM) 10K type strain sequencing project: providing services to taxonomists for standard genome sequencing and annotation.</title>
        <authorList>
            <consortium name="The Broad Institute Genomics Platform"/>
            <consortium name="The Broad Institute Genome Sequencing Center for Infectious Disease"/>
            <person name="Wu L."/>
            <person name="Ma J."/>
        </authorList>
    </citation>
    <scope>NUCLEOTIDE SEQUENCE [LARGE SCALE GENOMIC DNA]</scope>
    <source>
        <strain evidence="2">CCUG 55609</strain>
    </source>
</reference>